<evidence type="ECO:0000313" key="2">
    <source>
        <dbReference type="EMBL" id="KAH9426727.1"/>
    </source>
</evidence>
<gene>
    <name evidence="2" type="ORF">DERP_002827</name>
</gene>
<feature type="region of interest" description="Disordered" evidence="1">
    <location>
        <begin position="180"/>
        <end position="199"/>
    </location>
</feature>
<sequence length="516" mass="60938">MAPKNVYNPLTINDNHNDNNNRKCRHVERLVHIHDNSHDDNDEKSGKQSNHYCRWSDTIVTYVNHCRQQQQQQQYHQYNSIMKTNNTTTTELSPVSSYTTNNDDDDQNTITTIITNNSNENSNCNHIDTLIESRKKWPVGITTRSAIRMMRSSCGHHHHHYNGAESSSSSSKSLLINEKNPITKKRKEKSQSSTELASCQQINKRPNEIRLKKLKSFRVLVFGSINKHNNSMNNGRIGGNHYNYNGQRFDNNFLKKCRHNFIIESTNSTKKINNNIDLISTYNINYACDLSNVYLELCFLKWPDSFQTKSEFYQQTFAKYFAMTNIAIGYYDPDDLESIEHMQSWIKAFYDYHYRNNNNNKQQQQSKINTIIIRIEDSTSTKNFRQRLLRKSNDHQSYDHVISSSLNQYSKTMYHMTIKHRLFGRRPSLKPLWKIMYLIITMDCMTSKKYLPDENSLIIDRIENVERRCCLYQSHHNSTNGQETFGKLIGRFIRNLTNGIWKRFKQQQRQSSNHWF</sequence>
<feature type="region of interest" description="Disordered" evidence="1">
    <location>
        <begin position="1"/>
        <end position="21"/>
    </location>
</feature>
<name>A0ABQ8JW02_DERPT</name>
<keyword evidence="3" id="KW-1185">Reference proteome</keyword>
<accession>A0ABQ8JW02</accession>
<reference evidence="2 3" key="2">
    <citation type="journal article" date="2022" name="Mol. Biol. Evol.">
        <title>Comparative Genomics Reveals Insights into the Divergent Evolution of Astigmatic Mites and Household Pest Adaptations.</title>
        <authorList>
            <person name="Xiong Q."/>
            <person name="Wan A.T."/>
            <person name="Liu X."/>
            <person name="Fung C.S."/>
            <person name="Xiao X."/>
            <person name="Malainual N."/>
            <person name="Hou J."/>
            <person name="Wang L."/>
            <person name="Wang M."/>
            <person name="Yang K.Y."/>
            <person name="Cui Y."/>
            <person name="Leung E.L."/>
            <person name="Nong W."/>
            <person name="Shin S.K."/>
            <person name="Au S.W."/>
            <person name="Jeong K.Y."/>
            <person name="Chew F.T."/>
            <person name="Hui J.H."/>
            <person name="Leung T.F."/>
            <person name="Tungtrongchitr A."/>
            <person name="Zhong N."/>
            <person name="Liu Z."/>
            <person name="Tsui S.K."/>
        </authorList>
    </citation>
    <scope>NUCLEOTIDE SEQUENCE [LARGE SCALE GENOMIC DNA]</scope>
    <source>
        <strain evidence="2">Derp</strain>
    </source>
</reference>
<evidence type="ECO:0000256" key="1">
    <source>
        <dbReference type="SAM" id="MobiDB-lite"/>
    </source>
</evidence>
<proteinExistence type="predicted"/>
<evidence type="ECO:0000313" key="3">
    <source>
        <dbReference type="Proteomes" id="UP000887458"/>
    </source>
</evidence>
<dbReference type="Proteomes" id="UP000887458">
    <property type="component" value="Unassembled WGS sequence"/>
</dbReference>
<protein>
    <submittedName>
        <fullName evidence="2">Uncharacterized protein</fullName>
    </submittedName>
</protein>
<dbReference type="EMBL" id="NJHN03000008">
    <property type="protein sequence ID" value="KAH9426727.1"/>
    <property type="molecule type" value="Genomic_DNA"/>
</dbReference>
<comment type="caution">
    <text evidence="2">The sequence shown here is derived from an EMBL/GenBank/DDBJ whole genome shotgun (WGS) entry which is preliminary data.</text>
</comment>
<reference evidence="2 3" key="1">
    <citation type="journal article" date="2018" name="J. Allergy Clin. Immunol.">
        <title>High-quality assembly of Dermatophagoides pteronyssinus genome and transcriptome reveals a wide range of novel allergens.</title>
        <authorList>
            <person name="Liu X.Y."/>
            <person name="Yang K.Y."/>
            <person name="Wang M.Q."/>
            <person name="Kwok J.S."/>
            <person name="Zeng X."/>
            <person name="Yang Z."/>
            <person name="Xiao X.J."/>
            <person name="Lau C.P."/>
            <person name="Li Y."/>
            <person name="Huang Z.M."/>
            <person name="Ba J.G."/>
            <person name="Yim A.K."/>
            <person name="Ouyang C.Y."/>
            <person name="Ngai S.M."/>
            <person name="Chan T.F."/>
            <person name="Leung E.L."/>
            <person name="Liu L."/>
            <person name="Liu Z.G."/>
            <person name="Tsui S.K."/>
        </authorList>
    </citation>
    <scope>NUCLEOTIDE SEQUENCE [LARGE SCALE GENOMIC DNA]</scope>
    <source>
        <strain evidence="2">Derp</strain>
    </source>
</reference>
<organism evidence="2 3">
    <name type="scientific">Dermatophagoides pteronyssinus</name>
    <name type="common">European house dust mite</name>
    <dbReference type="NCBI Taxonomy" id="6956"/>
    <lineage>
        <taxon>Eukaryota</taxon>
        <taxon>Metazoa</taxon>
        <taxon>Ecdysozoa</taxon>
        <taxon>Arthropoda</taxon>
        <taxon>Chelicerata</taxon>
        <taxon>Arachnida</taxon>
        <taxon>Acari</taxon>
        <taxon>Acariformes</taxon>
        <taxon>Sarcoptiformes</taxon>
        <taxon>Astigmata</taxon>
        <taxon>Psoroptidia</taxon>
        <taxon>Analgoidea</taxon>
        <taxon>Pyroglyphidae</taxon>
        <taxon>Dermatophagoidinae</taxon>
        <taxon>Dermatophagoides</taxon>
    </lineage>
</organism>